<evidence type="ECO:0000313" key="8">
    <source>
        <dbReference type="EMBL" id="QEH32245.1"/>
    </source>
</evidence>
<dbReference type="InterPro" id="IPR017441">
    <property type="entry name" value="Protein_kinase_ATP_BS"/>
</dbReference>
<feature type="region of interest" description="Disordered" evidence="6">
    <location>
        <begin position="38"/>
        <end position="77"/>
    </location>
</feature>
<feature type="compositionally biased region" description="Low complexity" evidence="6">
    <location>
        <begin position="421"/>
        <end position="435"/>
    </location>
</feature>
<name>A0A5B9VWT9_9BACT</name>
<dbReference type="PROSITE" id="PS00107">
    <property type="entry name" value="PROTEIN_KINASE_ATP"/>
    <property type="match status" value="1"/>
</dbReference>
<dbReference type="KEGG" id="agv:OJF2_07140"/>
<dbReference type="SMART" id="SM00220">
    <property type="entry name" value="S_TKc"/>
    <property type="match status" value="1"/>
</dbReference>
<dbReference type="PROSITE" id="PS00108">
    <property type="entry name" value="PROTEIN_KINASE_ST"/>
    <property type="match status" value="1"/>
</dbReference>
<dbReference type="InterPro" id="IPR000719">
    <property type="entry name" value="Prot_kinase_dom"/>
</dbReference>
<feature type="binding site" evidence="5">
    <location>
        <position position="113"/>
    </location>
    <ligand>
        <name>ATP</name>
        <dbReference type="ChEBI" id="CHEBI:30616"/>
    </ligand>
</feature>
<dbReference type="Gene3D" id="3.30.200.20">
    <property type="entry name" value="Phosphorylase Kinase, domain 1"/>
    <property type="match status" value="1"/>
</dbReference>
<dbReference type="GO" id="GO:0004674">
    <property type="term" value="F:protein serine/threonine kinase activity"/>
    <property type="evidence" value="ECO:0007669"/>
    <property type="project" value="UniProtKB-EC"/>
</dbReference>
<protein>
    <submittedName>
        <fullName evidence="8">Serine/threonine-protein kinase PknB</fullName>
        <ecNumber evidence="8">2.7.11.1</ecNumber>
    </submittedName>
</protein>
<dbReference type="EMBL" id="CP042997">
    <property type="protein sequence ID" value="QEH32245.1"/>
    <property type="molecule type" value="Genomic_DNA"/>
</dbReference>
<evidence type="ECO:0000313" key="9">
    <source>
        <dbReference type="Proteomes" id="UP000324233"/>
    </source>
</evidence>
<evidence type="ECO:0000256" key="1">
    <source>
        <dbReference type="ARBA" id="ARBA00022679"/>
    </source>
</evidence>
<organism evidence="8 9">
    <name type="scientific">Aquisphaera giovannonii</name>
    <dbReference type="NCBI Taxonomy" id="406548"/>
    <lineage>
        <taxon>Bacteria</taxon>
        <taxon>Pseudomonadati</taxon>
        <taxon>Planctomycetota</taxon>
        <taxon>Planctomycetia</taxon>
        <taxon>Isosphaerales</taxon>
        <taxon>Isosphaeraceae</taxon>
        <taxon>Aquisphaera</taxon>
    </lineage>
</organism>
<feature type="region of interest" description="Disordered" evidence="6">
    <location>
        <begin position="345"/>
        <end position="442"/>
    </location>
</feature>
<dbReference type="InterPro" id="IPR008271">
    <property type="entry name" value="Ser/Thr_kinase_AS"/>
</dbReference>
<feature type="domain" description="Protein kinase" evidence="7">
    <location>
        <begin position="84"/>
        <end position="334"/>
    </location>
</feature>
<keyword evidence="3 8" id="KW-0418">Kinase</keyword>
<accession>A0A5B9VWT9</accession>
<feature type="region of interest" description="Disordered" evidence="6">
    <location>
        <begin position="706"/>
        <end position="738"/>
    </location>
</feature>
<dbReference type="Pfam" id="PF00069">
    <property type="entry name" value="Pkinase"/>
    <property type="match status" value="1"/>
</dbReference>
<keyword evidence="9" id="KW-1185">Reference proteome</keyword>
<dbReference type="OrthoDB" id="232646at2"/>
<dbReference type="Gene3D" id="1.10.510.10">
    <property type="entry name" value="Transferase(Phosphotransferase) domain 1"/>
    <property type="match status" value="1"/>
</dbReference>
<feature type="compositionally biased region" description="Low complexity" evidence="6">
    <location>
        <begin position="38"/>
        <end position="49"/>
    </location>
</feature>
<evidence type="ECO:0000256" key="6">
    <source>
        <dbReference type="SAM" id="MobiDB-lite"/>
    </source>
</evidence>
<dbReference type="Proteomes" id="UP000324233">
    <property type="component" value="Chromosome"/>
</dbReference>
<keyword evidence="2 5" id="KW-0547">Nucleotide-binding</keyword>
<evidence type="ECO:0000256" key="3">
    <source>
        <dbReference type="ARBA" id="ARBA00022777"/>
    </source>
</evidence>
<evidence type="ECO:0000259" key="7">
    <source>
        <dbReference type="PROSITE" id="PS50011"/>
    </source>
</evidence>
<dbReference type="EC" id="2.7.11.1" evidence="8"/>
<keyword evidence="1 8" id="KW-0808">Transferase</keyword>
<dbReference type="PANTHER" id="PTHR43289:SF6">
    <property type="entry name" value="SERINE_THREONINE-PROTEIN KINASE NEKL-3"/>
    <property type="match status" value="1"/>
</dbReference>
<dbReference type="GO" id="GO:0005524">
    <property type="term" value="F:ATP binding"/>
    <property type="evidence" value="ECO:0007669"/>
    <property type="project" value="UniProtKB-UniRule"/>
</dbReference>
<dbReference type="RefSeq" id="WP_148591285.1">
    <property type="nucleotide sequence ID" value="NZ_CP042997.1"/>
</dbReference>
<feature type="compositionally biased region" description="Basic and acidic residues" evidence="6">
    <location>
        <begin position="729"/>
        <end position="738"/>
    </location>
</feature>
<evidence type="ECO:0000256" key="2">
    <source>
        <dbReference type="ARBA" id="ARBA00022741"/>
    </source>
</evidence>
<dbReference type="SUPFAM" id="SSF56112">
    <property type="entry name" value="Protein kinase-like (PK-like)"/>
    <property type="match status" value="1"/>
</dbReference>
<reference evidence="8 9" key="1">
    <citation type="submission" date="2019-08" db="EMBL/GenBank/DDBJ databases">
        <title>Deep-cultivation of Planctomycetes and their phenomic and genomic characterization uncovers novel biology.</title>
        <authorList>
            <person name="Wiegand S."/>
            <person name="Jogler M."/>
            <person name="Boedeker C."/>
            <person name="Pinto D."/>
            <person name="Vollmers J."/>
            <person name="Rivas-Marin E."/>
            <person name="Kohn T."/>
            <person name="Peeters S.H."/>
            <person name="Heuer A."/>
            <person name="Rast P."/>
            <person name="Oberbeckmann S."/>
            <person name="Bunk B."/>
            <person name="Jeske O."/>
            <person name="Meyerdierks A."/>
            <person name="Storesund J.E."/>
            <person name="Kallscheuer N."/>
            <person name="Luecker S."/>
            <person name="Lage O.M."/>
            <person name="Pohl T."/>
            <person name="Merkel B.J."/>
            <person name="Hornburger P."/>
            <person name="Mueller R.-W."/>
            <person name="Bruemmer F."/>
            <person name="Labrenz M."/>
            <person name="Spormann A.M."/>
            <person name="Op den Camp H."/>
            <person name="Overmann J."/>
            <person name="Amann R."/>
            <person name="Jetten M.S.M."/>
            <person name="Mascher T."/>
            <person name="Medema M.H."/>
            <person name="Devos D.P."/>
            <person name="Kaster A.-K."/>
            <person name="Ovreas L."/>
            <person name="Rohde M."/>
            <person name="Galperin M.Y."/>
            <person name="Jogler C."/>
        </authorList>
    </citation>
    <scope>NUCLEOTIDE SEQUENCE [LARGE SCALE GENOMIC DNA]</scope>
    <source>
        <strain evidence="8 9">OJF2</strain>
    </source>
</reference>
<evidence type="ECO:0000256" key="4">
    <source>
        <dbReference type="ARBA" id="ARBA00022840"/>
    </source>
</evidence>
<dbReference type="InterPro" id="IPR011009">
    <property type="entry name" value="Kinase-like_dom_sf"/>
</dbReference>
<sequence length="927" mass="101297">MSESGRCSNCGAMRPAGFLHGLCPACLLRAGAAGRNGDSAGASATASAGWRGGGSDGRRDPSRSIGPGGPGPSFGIGTKLGERFTLDAELGRGGMGTVYRASDHLLGRRVAIKMLRGTRTENEAGQIRLEAQILARLAHDRIVRLYDFGEADGTCFLIMEEVDGPSFADRWPDLPLSDRLRVCGQVAQALHFAHGQGVIHRDVKPGNVLLTSGDEAKLSDFGLSLAAGDRGDRDGSIRGTPLYMSPEQAQGAALSHRSDLYSLGVMLYECTTGEPPFVGDIASLLERHRAASPVPPRNRNPEIWSTLDGLIRSLLAKSPSRRPGSGNVVALELFEEAERAERLRRINPGVRRSGPGGQADAIPPGTPSASGWKPGAASANGARHSDREGMDSSPACSAPSMPIHPEPGDADPGSSPPRKPAGSSRVRRSTAAAAADHPVARRMLQETTATPILLSPEERYLCGHYLAYLLGGARRQGLLLGRPLDARNADRARFLLAMAWLSCVGPTDESIELAKALLDDRPDVRAALTPVVVMKYLASRDTPARHQWFRRVRSRLKDASAYARRKMLDSKGALNPGLMPRSLDDLRLIAPPRGVMDAHRVSLWNRVAEVWQEEDEFRKAVLRYATGSDARDSASVDLWPEVVYPLIEHTHWQRTFRPRLEAIWDYVVGQILKAPVPGVRLDRMMIVAIPLDVSEQLDRDLATFVEDPELREGETSSDEIQTPDDGWLEAEREGEGRKSERLPFYCDARIPREEAPADDDAPPDRTLVPLWPPDPFVFTQASLRDMWEEAMNLRHTSAGPRFLHRNVPVGPYRFAVAPTGVGRSELRAGAAIRAILQGLSTGKEIEVFTPSTIAANAASRTAIAIWLYENQSVLLAYLDFQSRDRYILWHAPKAHQFNLKYPEEVRTVLPTVNLEIPDRFDGLLAGR</sequence>
<dbReference type="CDD" id="cd14014">
    <property type="entry name" value="STKc_PknB_like"/>
    <property type="match status" value="1"/>
</dbReference>
<dbReference type="PANTHER" id="PTHR43289">
    <property type="entry name" value="MITOGEN-ACTIVATED PROTEIN KINASE KINASE KINASE 20-RELATED"/>
    <property type="match status" value="1"/>
</dbReference>
<gene>
    <name evidence="8" type="primary">pknB_9</name>
    <name evidence="8" type="ORF">OJF2_07140</name>
</gene>
<dbReference type="AlphaFoldDB" id="A0A5B9VWT9"/>
<proteinExistence type="predicted"/>
<dbReference type="PROSITE" id="PS50011">
    <property type="entry name" value="PROTEIN_KINASE_DOM"/>
    <property type="match status" value="1"/>
</dbReference>
<keyword evidence="4 5" id="KW-0067">ATP-binding</keyword>
<evidence type="ECO:0000256" key="5">
    <source>
        <dbReference type="PROSITE-ProRule" id="PRU10141"/>
    </source>
</evidence>